<evidence type="ECO:0000256" key="3">
    <source>
        <dbReference type="ARBA" id="ARBA00022618"/>
    </source>
</evidence>
<dbReference type="PANTHER" id="PTHR12830:SF9">
    <property type="entry name" value="ANAPHASE-PROMOTING COMPLEX SUBUNIT 5"/>
    <property type="match status" value="1"/>
</dbReference>
<dbReference type="GO" id="GO:0051301">
    <property type="term" value="P:cell division"/>
    <property type="evidence" value="ECO:0007669"/>
    <property type="project" value="UniProtKB-KW"/>
</dbReference>
<comment type="function">
    <text evidence="8">Component of the anaphase promoting complex/cyclosome (APC/C), a cell cycle-regulated E3 ubiquitin ligase that controls progression through mitosis and the G1 phase of the cell cycle. The APC/C complex acts by mediating ubiquitination and subsequent degradation of target proteins: it mainly mediates the formation of 'Lys-11'-linked polyubiquitin chains and, to a lower extent, the formation of 'Lys-48'- and 'Lys-63'-linked polyubiquitin chains. The APC/C complex catalyzes assembly of branched 'Lys-11'-/'Lys-48'-linked branched ubiquitin chains on target proteins.</text>
</comment>
<evidence type="ECO:0000256" key="4">
    <source>
        <dbReference type="ARBA" id="ARBA00022776"/>
    </source>
</evidence>
<dbReference type="GO" id="GO:0005680">
    <property type="term" value="C:anaphase-promoting complex"/>
    <property type="evidence" value="ECO:0007669"/>
    <property type="project" value="InterPro"/>
</dbReference>
<protein>
    <recommendedName>
        <fullName evidence="2">Anaphase-promoting complex subunit 5</fullName>
    </recommendedName>
    <alternativeName>
        <fullName evidence="7">Cyclosome subunit 5</fullName>
    </alternativeName>
</protein>
<dbReference type="Gene3D" id="1.25.40.10">
    <property type="entry name" value="Tetratricopeptide repeat domain"/>
    <property type="match status" value="1"/>
</dbReference>
<evidence type="ECO:0000256" key="1">
    <source>
        <dbReference type="ARBA" id="ARBA00007450"/>
    </source>
</evidence>
<evidence type="ECO:0000256" key="5">
    <source>
        <dbReference type="ARBA" id="ARBA00022786"/>
    </source>
</evidence>
<feature type="chain" id="PRO_5042841108" description="Anaphase-promoting complex subunit 5" evidence="9">
    <location>
        <begin position="23"/>
        <end position="794"/>
    </location>
</feature>
<dbReference type="EMBL" id="MU853412">
    <property type="protein sequence ID" value="KAK4133409.1"/>
    <property type="molecule type" value="Genomic_DNA"/>
</dbReference>
<gene>
    <name evidence="11" type="ORF">BT67DRAFT_423437</name>
</gene>
<dbReference type="PANTHER" id="PTHR12830">
    <property type="entry name" value="ANAPHASE-PROMOTING COMPLEX SUBUNIT 5"/>
    <property type="match status" value="1"/>
</dbReference>
<evidence type="ECO:0000313" key="12">
    <source>
        <dbReference type="Proteomes" id="UP001304895"/>
    </source>
</evidence>
<proteinExistence type="inferred from homology"/>
<dbReference type="Proteomes" id="UP001304895">
    <property type="component" value="Unassembled WGS sequence"/>
</dbReference>
<organism evidence="11 12">
    <name type="scientific">Trichocladium antarcticum</name>
    <dbReference type="NCBI Taxonomy" id="1450529"/>
    <lineage>
        <taxon>Eukaryota</taxon>
        <taxon>Fungi</taxon>
        <taxon>Dikarya</taxon>
        <taxon>Ascomycota</taxon>
        <taxon>Pezizomycotina</taxon>
        <taxon>Sordariomycetes</taxon>
        <taxon>Sordariomycetidae</taxon>
        <taxon>Sordariales</taxon>
        <taxon>Chaetomiaceae</taxon>
        <taxon>Trichocladium</taxon>
    </lineage>
</organism>
<keyword evidence="5" id="KW-0833">Ubl conjugation pathway</keyword>
<evidence type="ECO:0000256" key="7">
    <source>
        <dbReference type="ARBA" id="ARBA00031069"/>
    </source>
</evidence>
<evidence type="ECO:0000259" key="10">
    <source>
        <dbReference type="Pfam" id="PF12862"/>
    </source>
</evidence>
<name>A0AAN6UIL9_9PEZI</name>
<keyword evidence="4" id="KW-0498">Mitosis</keyword>
<dbReference type="GO" id="GO:0031145">
    <property type="term" value="P:anaphase-promoting complex-dependent catabolic process"/>
    <property type="evidence" value="ECO:0007669"/>
    <property type="project" value="TreeGrafter"/>
</dbReference>
<dbReference type="SUPFAM" id="SSF48452">
    <property type="entry name" value="TPR-like"/>
    <property type="match status" value="1"/>
</dbReference>
<comment type="similarity">
    <text evidence="1">Belongs to the APC5 family.</text>
</comment>
<reference evidence="11" key="1">
    <citation type="journal article" date="2023" name="Mol. Phylogenet. Evol.">
        <title>Genome-scale phylogeny and comparative genomics of the fungal order Sordariales.</title>
        <authorList>
            <person name="Hensen N."/>
            <person name="Bonometti L."/>
            <person name="Westerberg I."/>
            <person name="Brannstrom I.O."/>
            <person name="Guillou S."/>
            <person name="Cros-Aarteil S."/>
            <person name="Calhoun S."/>
            <person name="Haridas S."/>
            <person name="Kuo A."/>
            <person name="Mondo S."/>
            <person name="Pangilinan J."/>
            <person name="Riley R."/>
            <person name="LaButti K."/>
            <person name="Andreopoulos B."/>
            <person name="Lipzen A."/>
            <person name="Chen C."/>
            <person name="Yan M."/>
            <person name="Daum C."/>
            <person name="Ng V."/>
            <person name="Clum A."/>
            <person name="Steindorff A."/>
            <person name="Ohm R.A."/>
            <person name="Martin F."/>
            <person name="Silar P."/>
            <person name="Natvig D.O."/>
            <person name="Lalanne C."/>
            <person name="Gautier V."/>
            <person name="Ament-Velasquez S.L."/>
            <person name="Kruys A."/>
            <person name="Hutchinson M.I."/>
            <person name="Powell A.J."/>
            <person name="Barry K."/>
            <person name="Miller A.N."/>
            <person name="Grigoriev I.V."/>
            <person name="Debuchy R."/>
            <person name="Gladieux P."/>
            <person name="Hiltunen Thoren M."/>
            <person name="Johannesson H."/>
        </authorList>
    </citation>
    <scope>NUCLEOTIDE SEQUENCE</scope>
    <source>
        <strain evidence="11">CBS 123565</strain>
    </source>
</reference>
<evidence type="ECO:0000256" key="9">
    <source>
        <dbReference type="SAM" id="SignalP"/>
    </source>
</evidence>
<sequence length="794" mass="89071">MSRYLGPAKIGLLALIELYIEGAVPNDAIVPVINFLTSHLLDCDLGNASPSIADQWKKADCTIRLTVSVQHFEEVLAPFAAADRLPGRRLWDRFLEKLWGIDSFHALHEFIDRVPNLLTRSKDELRHMVERGEEPPSGVLLSPNSPFGAFVRRAYLEFSKLQFDHASELWKMVVKYRQPTASYWQRRNPHYHRLSFDAVLLTGEHEWGSQTNEIAMVAYGNKLFMGEQDTTLPVTADDIEGLLELQIAQMHKYGDRVPPDIRDRFQSLLGSSRIVPSLSHYLNFSDSWRSGDLPASFDYLHRYFDYTMQNRDRLFYQYALLNLAIVQSDFGCHKEAVSTMLEAISTARENRDTTCLNFALNWFYHFSKGHSDLVRELEDSSMLESGKESLAFLRSKAKETGMWVLWSSALLSEAKLGLANGESVSTAMENMVRSSQLIVERNIKAMFGTQLSLVITLWDRLGMSLMSNMMCEVFLRCHAPSSGFDDRLKITCRLAGLLSSKGKFDAAFEMLEGVDSNSLRSSKPRQYWHHYRGLVKLRRDLHHNNLESAESLLSQLLQAGPDDVEPDMFFVIDSMHIEALTRRQDFEAAFLKVDRLISDLRDDSRDIALRIRLLLTKAHLFALTGRPEKGFTIAMRAASMAWRARLVALLWQAVGALALILTALGEFAAAERLLVAVLPRCLETDVAYTAGTLYSLLADARMGLAGGMKGPRGTATATAAAAAATGERGRVLAGAQKALDSALECFSAVEDVDKRCEVLAKKAAIFRADGDMARADGCAEQYLRIWEGDRGRKG</sequence>
<dbReference type="GO" id="GO:0070979">
    <property type="term" value="P:protein K11-linked ubiquitination"/>
    <property type="evidence" value="ECO:0007669"/>
    <property type="project" value="TreeGrafter"/>
</dbReference>
<evidence type="ECO:0000256" key="2">
    <source>
        <dbReference type="ARBA" id="ARBA00016066"/>
    </source>
</evidence>
<keyword evidence="6" id="KW-0131">Cell cycle</keyword>
<dbReference type="Pfam" id="PF12862">
    <property type="entry name" value="ANAPC5"/>
    <property type="match status" value="1"/>
</dbReference>
<feature type="signal peptide" evidence="9">
    <location>
        <begin position="1"/>
        <end position="22"/>
    </location>
</feature>
<dbReference type="AlphaFoldDB" id="A0AAN6UIL9"/>
<reference evidence="11" key="2">
    <citation type="submission" date="2023-05" db="EMBL/GenBank/DDBJ databases">
        <authorList>
            <consortium name="Lawrence Berkeley National Laboratory"/>
            <person name="Steindorff A."/>
            <person name="Hensen N."/>
            <person name="Bonometti L."/>
            <person name="Westerberg I."/>
            <person name="Brannstrom I.O."/>
            <person name="Guillou S."/>
            <person name="Cros-Aarteil S."/>
            <person name="Calhoun S."/>
            <person name="Haridas S."/>
            <person name="Kuo A."/>
            <person name="Mondo S."/>
            <person name="Pangilinan J."/>
            <person name="Riley R."/>
            <person name="Labutti K."/>
            <person name="Andreopoulos B."/>
            <person name="Lipzen A."/>
            <person name="Chen C."/>
            <person name="Yanf M."/>
            <person name="Daum C."/>
            <person name="Ng V."/>
            <person name="Clum A."/>
            <person name="Ohm R."/>
            <person name="Martin F."/>
            <person name="Silar P."/>
            <person name="Natvig D."/>
            <person name="Lalanne C."/>
            <person name="Gautier V."/>
            <person name="Ament-Velasquez S.L."/>
            <person name="Kruys A."/>
            <person name="Hutchinson M.I."/>
            <person name="Powell A.J."/>
            <person name="Barry K."/>
            <person name="Miller A.N."/>
            <person name="Grigoriev I.V."/>
            <person name="Debuchy R."/>
            <person name="Gladieux P."/>
            <person name="Thoren M.H."/>
            <person name="Johannesson H."/>
        </authorList>
    </citation>
    <scope>NUCLEOTIDE SEQUENCE</scope>
    <source>
        <strain evidence="11">CBS 123565</strain>
    </source>
</reference>
<evidence type="ECO:0000313" key="11">
    <source>
        <dbReference type="EMBL" id="KAK4133409.1"/>
    </source>
</evidence>
<dbReference type="InterPro" id="IPR037679">
    <property type="entry name" value="Apc5"/>
</dbReference>
<dbReference type="InterPro" id="IPR011990">
    <property type="entry name" value="TPR-like_helical_dom_sf"/>
</dbReference>
<keyword evidence="12" id="KW-1185">Reference proteome</keyword>
<evidence type="ECO:0000256" key="8">
    <source>
        <dbReference type="ARBA" id="ARBA00045696"/>
    </source>
</evidence>
<keyword evidence="3" id="KW-0132">Cell division</keyword>
<accession>A0AAN6UIL9</accession>
<keyword evidence="9" id="KW-0732">Signal</keyword>
<feature type="domain" description="Anaphase-promoting complex subunit 5" evidence="10">
    <location>
        <begin position="280"/>
        <end position="368"/>
    </location>
</feature>
<comment type="caution">
    <text evidence="11">The sequence shown here is derived from an EMBL/GenBank/DDBJ whole genome shotgun (WGS) entry which is preliminary data.</text>
</comment>
<evidence type="ECO:0000256" key="6">
    <source>
        <dbReference type="ARBA" id="ARBA00023306"/>
    </source>
</evidence>
<dbReference type="InterPro" id="IPR026000">
    <property type="entry name" value="Apc5_dom"/>
</dbReference>
<dbReference type="GO" id="GO:0045842">
    <property type="term" value="P:positive regulation of mitotic metaphase/anaphase transition"/>
    <property type="evidence" value="ECO:0007669"/>
    <property type="project" value="TreeGrafter"/>
</dbReference>